<dbReference type="Proteomes" id="UP000193648">
    <property type="component" value="Unassembled WGS sequence"/>
</dbReference>
<proteinExistence type="predicted"/>
<organism evidence="2 4">
    <name type="scientific">Lobosporangium transversale</name>
    <dbReference type="NCBI Taxonomy" id="64571"/>
    <lineage>
        <taxon>Eukaryota</taxon>
        <taxon>Fungi</taxon>
        <taxon>Fungi incertae sedis</taxon>
        <taxon>Mucoromycota</taxon>
        <taxon>Mortierellomycotina</taxon>
        <taxon>Mortierellomycetes</taxon>
        <taxon>Mortierellales</taxon>
        <taxon>Mortierellaceae</taxon>
        <taxon>Lobosporangium</taxon>
    </lineage>
</organism>
<dbReference type="EMBL" id="MCFF01000006">
    <property type="protein sequence ID" value="ORZ26800.1"/>
    <property type="molecule type" value="Genomic_DNA"/>
</dbReference>
<dbReference type="EMBL" id="MCFF01000006">
    <property type="protein sequence ID" value="ORZ26802.1"/>
    <property type="molecule type" value="Genomic_DNA"/>
</dbReference>
<evidence type="ECO:0000256" key="1">
    <source>
        <dbReference type="SAM" id="MobiDB-lite"/>
    </source>
</evidence>
<keyword evidence="4" id="KW-1185">Reference proteome</keyword>
<reference evidence="2 4" key="1">
    <citation type="submission" date="2016-07" db="EMBL/GenBank/DDBJ databases">
        <title>Pervasive Adenine N6-methylation of Active Genes in Fungi.</title>
        <authorList>
            <consortium name="DOE Joint Genome Institute"/>
            <person name="Mondo S.J."/>
            <person name="Dannebaum R.O."/>
            <person name="Kuo R.C."/>
            <person name="Labutti K."/>
            <person name="Haridas S."/>
            <person name="Kuo A."/>
            <person name="Salamov A."/>
            <person name="Ahrendt S.R."/>
            <person name="Lipzen A."/>
            <person name="Sullivan W."/>
            <person name="Andreopoulos W.B."/>
            <person name="Clum A."/>
            <person name="Lindquist E."/>
            <person name="Daum C."/>
            <person name="Ramamoorthy G.K."/>
            <person name="Gryganskyi A."/>
            <person name="Culley D."/>
            <person name="Magnuson J.K."/>
            <person name="James T.Y."/>
            <person name="O'Malley M.A."/>
            <person name="Stajich J.E."/>
            <person name="Spatafora J.W."/>
            <person name="Visel A."/>
            <person name="Grigoriev I.V."/>
        </authorList>
    </citation>
    <scope>NUCLEOTIDE SEQUENCE [LARGE SCALE GENOMIC DNA]</scope>
    <source>
        <strain evidence="2 4">NRRL 3116</strain>
    </source>
</reference>
<evidence type="ECO:0000313" key="2">
    <source>
        <dbReference type="EMBL" id="ORZ26800.1"/>
    </source>
</evidence>
<dbReference type="AlphaFoldDB" id="A0A1Y2GWX4"/>
<comment type="caution">
    <text evidence="2">The sequence shown here is derived from an EMBL/GenBank/DDBJ whole genome shotgun (WGS) entry which is preliminary data.</text>
</comment>
<name>A0A1Y2GWX4_9FUNG</name>
<evidence type="ECO:0000313" key="3">
    <source>
        <dbReference type="EMBL" id="ORZ26802.1"/>
    </source>
</evidence>
<dbReference type="InParanoid" id="A0A1Y2GWX4"/>
<dbReference type="RefSeq" id="XP_021884563.1">
    <property type="nucleotide sequence ID" value="XM_022028555.1"/>
</dbReference>
<accession>A0A1Y2GWX4</accession>
<sequence length="104" mass="11224">MSQFDSVLAKTRQDKTRTALVQSSAALRESPGSSPVWREADSPGRTMRRWSGCAPSGPEALGRSINTRHLRAQPAPSSACSVLQADDGTRWTEASTLERANTPL</sequence>
<gene>
    <name evidence="2" type="ORF">BCR41DRAFT_393408</name>
    <name evidence="3" type="ORF">BCR41DRAFT_393410</name>
</gene>
<protein>
    <submittedName>
        <fullName evidence="2">Uncharacterized protein</fullName>
    </submittedName>
</protein>
<dbReference type="GeneID" id="33570398"/>
<feature type="region of interest" description="Disordered" evidence="1">
    <location>
        <begin position="1"/>
        <end position="58"/>
    </location>
</feature>
<evidence type="ECO:0000313" key="4">
    <source>
        <dbReference type="Proteomes" id="UP000193648"/>
    </source>
</evidence>